<dbReference type="Proteomes" id="UP000251341">
    <property type="component" value="Unassembled WGS sequence"/>
</dbReference>
<dbReference type="InterPro" id="IPR009057">
    <property type="entry name" value="Homeodomain-like_sf"/>
</dbReference>
<dbReference type="InterPro" id="IPR011075">
    <property type="entry name" value="TetR_C"/>
</dbReference>
<dbReference type="RefSeq" id="WP_108358918.1">
    <property type="nucleotide sequence ID" value="NZ_NESP01000001.1"/>
</dbReference>
<keyword evidence="8" id="KW-1185">Reference proteome</keyword>
<dbReference type="SUPFAM" id="SSF46689">
    <property type="entry name" value="Homeodomain-like"/>
    <property type="match status" value="1"/>
</dbReference>
<evidence type="ECO:0000256" key="3">
    <source>
        <dbReference type="ARBA" id="ARBA00023125"/>
    </source>
</evidence>
<evidence type="ECO:0000313" key="8">
    <source>
        <dbReference type="Proteomes" id="UP000251341"/>
    </source>
</evidence>
<dbReference type="GO" id="GO:0003677">
    <property type="term" value="F:DNA binding"/>
    <property type="evidence" value="ECO:0007669"/>
    <property type="project" value="UniProtKB-UniRule"/>
</dbReference>
<dbReference type="Pfam" id="PF00440">
    <property type="entry name" value="TetR_N"/>
    <property type="match status" value="1"/>
</dbReference>
<dbReference type="PROSITE" id="PS01081">
    <property type="entry name" value="HTH_TETR_1"/>
    <property type="match status" value="1"/>
</dbReference>
<protein>
    <recommendedName>
        <fullName evidence="6">HTH tetR-type domain-containing protein</fullName>
    </recommendedName>
</protein>
<evidence type="ECO:0000256" key="1">
    <source>
        <dbReference type="ARBA" id="ARBA00022491"/>
    </source>
</evidence>
<dbReference type="InterPro" id="IPR036271">
    <property type="entry name" value="Tet_transcr_reg_TetR-rel_C_sf"/>
</dbReference>
<dbReference type="InterPro" id="IPR001647">
    <property type="entry name" value="HTH_TetR"/>
</dbReference>
<keyword evidence="3 5" id="KW-0238">DNA-binding</keyword>
<evidence type="ECO:0000256" key="2">
    <source>
        <dbReference type="ARBA" id="ARBA00023015"/>
    </source>
</evidence>
<feature type="domain" description="HTH tetR-type" evidence="6">
    <location>
        <begin position="8"/>
        <end position="68"/>
    </location>
</feature>
<keyword evidence="2" id="KW-0805">Transcription regulation</keyword>
<organism evidence="7 8">
    <name type="scientific">Limnohabitans curvus</name>
    <dbReference type="NCBI Taxonomy" id="323423"/>
    <lineage>
        <taxon>Bacteria</taxon>
        <taxon>Pseudomonadati</taxon>
        <taxon>Pseudomonadota</taxon>
        <taxon>Betaproteobacteria</taxon>
        <taxon>Burkholderiales</taxon>
        <taxon>Comamonadaceae</taxon>
        <taxon>Limnohabitans</taxon>
    </lineage>
</organism>
<dbReference type="EMBL" id="NESP01000001">
    <property type="protein sequence ID" value="PUE60334.1"/>
    <property type="molecule type" value="Genomic_DNA"/>
</dbReference>
<keyword evidence="1" id="KW-0678">Repressor</keyword>
<dbReference type="Gene3D" id="1.10.357.10">
    <property type="entry name" value="Tetracycline Repressor, domain 2"/>
    <property type="match status" value="1"/>
</dbReference>
<dbReference type="Pfam" id="PF16925">
    <property type="entry name" value="TetR_C_13"/>
    <property type="match status" value="1"/>
</dbReference>
<dbReference type="PANTHER" id="PTHR47506:SF6">
    <property type="entry name" value="HTH-TYPE TRANSCRIPTIONAL REPRESSOR NEMR"/>
    <property type="match status" value="1"/>
</dbReference>
<dbReference type="PROSITE" id="PS50977">
    <property type="entry name" value="HTH_TETR_2"/>
    <property type="match status" value="1"/>
</dbReference>
<evidence type="ECO:0000256" key="5">
    <source>
        <dbReference type="PROSITE-ProRule" id="PRU00335"/>
    </source>
</evidence>
<keyword evidence="4" id="KW-0804">Transcription</keyword>
<evidence type="ECO:0000313" key="7">
    <source>
        <dbReference type="EMBL" id="PUE60334.1"/>
    </source>
</evidence>
<proteinExistence type="predicted"/>
<dbReference type="SUPFAM" id="SSF48498">
    <property type="entry name" value="Tetracyclin repressor-like, C-terminal domain"/>
    <property type="match status" value="1"/>
</dbReference>
<dbReference type="AlphaFoldDB" id="A0A315EWJ5"/>
<dbReference type="InterPro" id="IPR023772">
    <property type="entry name" value="DNA-bd_HTH_TetR-type_CS"/>
</dbReference>
<gene>
    <name evidence="7" type="ORF">B9Z44_12580</name>
</gene>
<comment type="caution">
    <text evidence="7">The sequence shown here is derived from an EMBL/GenBank/DDBJ whole genome shotgun (WGS) entry which is preliminary data.</text>
</comment>
<evidence type="ECO:0000259" key="6">
    <source>
        <dbReference type="PROSITE" id="PS50977"/>
    </source>
</evidence>
<reference evidence="7 8" key="1">
    <citation type="submission" date="2017-04" db="EMBL/GenBank/DDBJ databases">
        <title>Unexpected and diverse lifestyles within the genus Limnohabitans.</title>
        <authorList>
            <person name="Kasalicky V."/>
            <person name="Mehrshad M."/>
            <person name="Andrei S.-A."/>
            <person name="Salcher M."/>
            <person name="Kratochvilova H."/>
            <person name="Simek K."/>
            <person name="Ghai R."/>
        </authorList>
    </citation>
    <scope>NUCLEOTIDE SEQUENCE [LARGE SCALE GENOMIC DNA]</scope>
    <source>
        <strain evidence="7 8">MWH-C5</strain>
    </source>
</reference>
<accession>A0A315EWJ5</accession>
<name>A0A315EWJ5_9BURK</name>
<dbReference type="PANTHER" id="PTHR47506">
    <property type="entry name" value="TRANSCRIPTIONAL REGULATORY PROTEIN"/>
    <property type="match status" value="1"/>
</dbReference>
<feature type="DNA-binding region" description="H-T-H motif" evidence="5">
    <location>
        <begin position="31"/>
        <end position="50"/>
    </location>
</feature>
<evidence type="ECO:0000256" key="4">
    <source>
        <dbReference type="ARBA" id="ARBA00023163"/>
    </source>
</evidence>
<sequence>MRPKLKTEDRQAELVAAALLLAATKSPSEITTGDLANVIGITQGGVFKHFDSKEAIWLAAIEWAHQDLMKKLMLEAKVRNQTAFKSLRAVFMAHIGFVQQYPGVPRLIFQELQHPEQTLLKERVQLLMADYRQLISGLLAQARKDAEISPEADLQAAVVLFIGAIQGLVMQSLITGSLEKIKQQAKTVFSIYEAGLLASSVKKAGTSK</sequence>